<feature type="domain" description="TonB-dependent receptor plug" evidence="7">
    <location>
        <begin position="74"/>
        <end position="183"/>
    </location>
</feature>
<evidence type="ECO:0000259" key="6">
    <source>
        <dbReference type="Pfam" id="PF00593"/>
    </source>
</evidence>
<keyword evidence="9" id="KW-1185">Reference proteome</keyword>
<protein>
    <submittedName>
        <fullName evidence="8">TonB-dependent receptor</fullName>
    </submittedName>
</protein>
<dbReference type="Proteomes" id="UP000435243">
    <property type="component" value="Unassembled WGS sequence"/>
</dbReference>
<gene>
    <name evidence="8" type="ORF">GRI32_08115</name>
</gene>
<evidence type="ECO:0000313" key="9">
    <source>
        <dbReference type="Proteomes" id="UP000435243"/>
    </source>
</evidence>
<evidence type="ECO:0000256" key="3">
    <source>
        <dbReference type="ARBA" id="ARBA00023237"/>
    </source>
</evidence>
<dbReference type="PANTHER" id="PTHR40980">
    <property type="entry name" value="PLUG DOMAIN-CONTAINING PROTEIN"/>
    <property type="match status" value="1"/>
</dbReference>
<feature type="chain" id="PRO_5032728410" evidence="5">
    <location>
        <begin position="32"/>
        <end position="1103"/>
    </location>
</feature>
<comment type="caution">
    <text evidence="8">The sequence shown here is derived from an EMBL/GenBank/DDBJ whole genome shotgun (WGS) entry which is preliminary data.</text>
</comment>
<comment type="subcellular location">
    <subcellularLocation>
        <location evidence="1 4">Cell outer membrane</location>
    </subcellularLocation>
</comment>
<keyword evidence="4" id="KW-0798">TonB box</keyword>
<dbReference type="Pfam" id="PF00593">
    <property type="entry name" value="TonB_dep_Rec_b-barrel"/>
    <property type="match status" value="1"/>
</dbReference>
<dbReference type="Gene3D" id="2.40.170.20">
    <property type="entry name" value="TonB-dependent receptor, beta-barrel domain"/>
    <property type="match status" value="1"/>
</dbReference>
<feature type="signal peptide" evidence="5">
    <location>
        <begin position="1"/>
        <end position="31"/>
    </location>
</feature>
<accession>A0A844ZMC3</accession>
<evidence type="ECO:0000256" key="2">
    <source>
        <dbReference type="ARBA" id="ARBA00023136"/>
    </source>
</evidence>
<evidence type="ECO:0000256" key="4">
    <source>
        <dbReference type="RuleBase" id="RU003357"/>
    </source>
</evidence>
<keyword evidence="5" id="KW-0732">Signal</keyword>
<comment type="similarity">
    <text evidence="4">Belongs to the TonB-dependent receptor family.</text>
</comment>
<dbReference type="NCBIfam" id="TIGR01782">
    <property type="entry name" value="TonB-Xanth-Caul"/>
    <property type="match status" value="1"/>
</dbReference>
<dbReference type="Pfam" id="PF07715">
    <property type="entry name" value="Plug"/>
    <property type="match status" value="1"/>
</dbReference>
<dbReference type="InterPro" id="IPR012910">
    <property type="entry name" value="Plug_dom"/>
</dbReference>
<dbReference type="PANTHER" id="PTHR40980:SF3">
    <property type="entry name" value="TONB-DEPENDENT RECEPTOR-LIKE BETA-BARREL DOMAIN-CONTAINING PROTEIN"/>
    <property type="match status" value="1"/>
</dbReference>
<dbReference type="InterPro" id="IPR037066">
    <property type="entry name" value="Plug_dom_sf"/>
</dbReference>
<keyword evidence="2 4" id="KW-0472">Membrane</keyword>
<keyword evidence="8" id="KW-0675">Receptor</keyword>
<organism evidence="8 9">
    <name type="scientific">Alteraurantiacibacter aestuarii</name>
    <dbReference type="NCBI Taxonomy" id="650004"/>
    <lineage>
        <taxon>Bacteria</taxon>
        <taxon>Pseudomonadati</taxon>
        <taxon>Pseudomonadota</taxon>
        <taxon>Alphaproteobacteria</taxon>
        <taxon>Sphingomonadales</taxon>
        <taxon>Erythrobacteraceae</taxon>
        <taxon>Alteraurantiacibacter</taxon>
    </lineage>
</organism>
<evidence type="ECO:0000256" key="5">
    <source>
        <dbReference type="SAM" id="SignalP"/>
    </source>
</evidence>
<dbReference type="GO" id="GO:0009279">
    <property type="term" value="C:cell outer membrane"/>
    <property type="evidence" value="ECO:0007669"/>
    <property type="project" value="UniProtKB-SubCell"/>
</dbReference>
<feature type="domain" description="TonB-dependent receptor-like beta-barrel" evidence="6">
    <location>
        <begin position="476"/>
        <end position="1066"/>
    </location>
</feature>
<dbReference type="RefSeq" id="WP_160591143.1">
    <property type="nucleotide sequence ID" value="NZ_BAAAFP010000001.1"/>
</dbReference>
<dbReference type="AlphaFoldDB" id="A0A844ZMC3"/>
<dbReference type="Gene3D" id="2.170.130.10">
    <property type="entry name" value="TonB-dependent receptor, plug domain"/>
    <property type="match status" value="1"/>
</dbReference>
<dbReference type="InterPro" id="IPR010104">
    <property type="entry name" value="TonB_rcpt_bac"/>
</dbReference>
<reference evidence="8 9" key="1">
    <citation type="submission" date="2019-12" db="EMBL/GenBank/DDBJ databases">
        <title>Genomic-based taxomic classification of the family Erythrobacteraceae.</title>
        <authorList>
            <person name="Xu L."/>
        </authorList>
    </citation>
    <scope>NUCLEOTIDE SEQUENCE [LARGE SCALE GENOMIC DNA]</scope>
    <source>
        <strain evidence="8 9">JCM 16339</strain>
    </source>
</reference>
<dbReference type="SUPFAM" id="SSF56935">
    <property type="entry name" value="Porins"/>
    <property type="match status" value="1"/>
</dbReference>
<evidence type="ECO:0000259" key="7">
    <source>
        <dbReference type="Pfam" id="PF07715"/>
    </source>
</evidence>
<sequence length="1103" mass="118499">MIHNLSANRVRALGTASTIALSFVLAGNAAAQEVGDAQADATEVAAPEAAPDDGDLIVVTGYRAALESAQGIKRNADTFVDVISAEDIGALPDRSVAEALQRVPGVNIGRFEKTTDPDRFSVEGTGVIIRGLPFVRSELNGRDIFSATGGRVLSFNDVSPELLGRVEVFKNVTADMIDGGIAGTVNLVTRRPLDNAGLNIAGTIEATVGDLADKWSPGFSVLASNTWETGAGSFGLQFGYAQSELISRTDASQITDPCYRSGLTGDDGCIRALTVIDGGFDGDPQFDASNFPPSGSLVVPKGAGVRTTELERDRQAYSGVAQWESNDGRFLATVEYLRAETQFFTDENAILAQVNNDGETPEQAPGSTWTFDENGIFQTGVLTLSNFGGYASPFGGIRTETVRFQRATKANTEDVSLDLDFEATDRLRFNFEAQHISSNLSRDSIIGAMNTWADIALDTSRGTPQVQFLKPTGAPDDYFTSGDYSYYWFVLDSAEQNDGQLDSLRFDAEYDLSDDGFFKAARFGARWSDRTRTTRNTDFSTWGNLSAPWAGRAGCAPWGQTSTGADCTFEPGRLYTGLDGQEFATGGGAFTDDFPNYSQTRNPFADGFQRGTSPAPIADNSAWFFGGDDLLGEYLAGDTLAQAQEINAFSVTPNPFFGVQGRQFTNAVSGETVACDPFCPSEISDVTEVTNAAYGRIDFGHDFDSGMTLEGNFGMRYVRTKVKTGGLIGFPNPFFFDSGPGGDGDGVVQVSEIQQACTLPAPGGAARGYCELSPERLAEFAAAHTGEILVDDRNITFEHWLPSFNAKLDVGGGLLFRAAVSKNIARPDLQLFRAGGGLGDNTNDLLAGGTLETGPLFQLSTGNRNLRPVESWNYDISAEWYFDALGSLTFSAFLKDISGFVNTGATLVNYTSDSGVSLDVEVNGPANDQGGKLTGFEMTYQQTYDFLPGLLSGLGSQFTYTYVDGGNFSPANLDSDTGGTLGGGTFVSLQPLAGISEHTFNATIFYEKGPLSARAAYNWRSDFLITPRDDIWPYSPIWQESTGQLDASIFYEVSEGIKVGVQGVNLLDAVTRTSQVIDFDGTRVTRSAFRNDRRFTFLARFAL</sequence>
<evidence type="ECO:0000256" key="1">
    <source>
        <dbReference type="ARBA" id="ARBA00004442"/>
    </source>
</evidence>
<name>A0A844ZMC3_9SPHN</name>
<evidence type="ECO:0000313" key="8">
    <source>
        <dbReference type="EMBL" id="MXO88704.1"/>
    </source>
</evidence>
<dbReference type="OrthoDB" id="5476657at2"/>
<dbReference type="InterPro" id="IPR036942">
    <property type="entry name" value="Beta-barrel_TonB_sf"/>
</dbReference>
<proteinExistence type="inferred from homology"/>
<dbReference type="InterPro" id="IPR000531">
    <property type="entry name" value="Beta-barrel_TonB"/>
</dbReference>
<keyword evidence="3" id="KW-0998">Cell outer membrane</keyword>
<dbReference type="EMBL" id="WTYY01000003">
    <property type="protein sequence ID" value="MXO88704.1"/>
    <property type="molecule type" value="Genomic_DNA"/>
</dbReference>